<protein>
    <submittedName>
        <fullName evidence="3">Uncharacterized protein</fullName>
    </submittedName>
</protein>
<reference evidence="3" key="3">
    <citation type="submission" date="2025-09" db="UniProtKB">
        <authorList>
            <consortium name="Ensembl"/>
        </authorList>
    </citation>
    <scope>IDENTIFICATION</scope>
</reference>
<dbReference type="GO" id="GO:0030527">
    <property type="term" value="F:structural constituent of chromatin"/>
    <property type="evidence" value="ECO:0007669"/>
    <property type="project" value="InterPro"/>
</dbReference>
<feature type="region of interest" description="Disordered" evidence="2">
    <location>
        <begin position="1"/>
        <end position="33"/>
    </location>
</feature>
<evidence type="ECO:0000313" key="3">
    <source>
        <dbReference type="Ensembl" id="ENSPEMP00000032260.1"/>
    </source>
</evidence>
<accession>A0A8C8UJM7</accession>
<reference evidence="3 4" key="1">
    <citation type="submission" date="2018-10" db="EMBL/GenBank/DDBJ databases">
        <title>Improved assembly of the deer mouse Peromyscus maniculatus genome.</title>
        <authorList>
            <person name="Lassance J.-M."/>
            <person name="Hoekstra H.E."/>
        </authorList>
    </citation>
    <scope>NUCLEOTIDE SEQUENCE [LARGE SCALE GENOMIC DNA]</scope>
</reference>
<dbReference type="Ensembl" id="ENSPEMT00000040679.1">
    <property type="protein sequence ID" value="ENSPEMP00000032260.1"/>
    <property type="gene ID" value="ENSPEMG00000025169.1"/>
</dbReference>
<dbReference type="Proteomes" id="UP000694547">
    <property type="component" value="Chromosome 3"/>
</dbReference>
<evidence type="ECO:0000256" key="1">
    <source>
        <dbReference type="ARBA" id="ARBA00006846"/>
    </source>
</evidence>
<dbReference type="PRINTS" id="PR00621">
    <property type="entry name" value="HISTONEH2B"/>
</dbReference>
<dbReference type="InterPro" id="IPR009072">
    <property type="entry name" value="Histone-fold"/>
</dbReference>
<reference evidence="3" key="2">
    <citation type="submission" date="2025-08" db="UniProtKB">
        <authorList>
            <consortium name="Ensembl"/>
        </authorList>
    </citation>
    <scope>IDENTIFICATION</scope>
</reference>
<dbReference type="GO" id="GO:0000786">
    <property type="term" value="C:nucleosome"/>
    <property type="evidence" value="ECO:0007669"/>
    <property type="project" value="InterPro"/>
</dbReference>
<evidence type="ECO:0000313" key="4">
    <source>
        <dbReference type="Proteomes" id="UP000694547"/>
    </source>
</evidence>
<feature type="compositionally biased region" description="Low complexity" evidence="2">
    <location>
        <begin position="64"/>
        <end position="76"/>
    </location>
</feature>
<dbReference type="Gene3D" id="1.10.20.10">
    <property type="entry name" value="Histone, subunit A"/>
    <property type="match status" value="1"/>
</dbReference>
<dbReference type="InterPro" id="IPR000558">
    <property type="entry name" value="Histone_H2B"/>
</dbReference>
<dbReference type="GO" id="GO:0046982">
    <property type="term" value="F:protein heterodimerization activity"/>
    <property type="evidence" value="ECO:0007669"/>
    <property type="project" value="InterPro"/>
</dbReference>
<organism evidence="3 4">
    <name type="scientific">Peromyscus maniculatus bairdii</name>
    <name type="common">Prairie deer mouse</name>
    <dbReference type="NCBI Taxonomy" id="230844"/>
    <lineage>
        <taxon>Eukaryota</taxon>
        <taxon>Metazoa</taxon>
        <taxon>Chordata</taxon>
        <taxon>Craniata</taxon>
        <taxon>Vertebrata</taxon>
        <taxon>Euteleostomi</taxon>
        <taxon>Mammalia</taxon>
        <taxon>Eutheria</taxon>
        <taxon>Euarchontoglires</taxon>
        <taxon>Glires</taxon>
        <taxon>Rodentia</taxon>
        <taxon>Myomorpha</taxon>
        <taxon>Muroidea</taxon>
        <taxon>Cricetidae</taxon>
        <taxon>Neotominae</taxon>
        <taxon>Peromyscus</taxon>
    </lineage>
</organism>
<dbReference type="AlphaFoldDB" id="A0A8C8UJM7"/>
<dbReference type="GO" id="GO:0003677">
    <property type="term" value="F:DNA binding"/>
    <property type="evidence" value="ECO:0007669"/>
    <property type="project" value="InterPro"/>
</dbReference>
<comment type="similarity">
    <text evidence="1">Belongs to the histone H2B family.</text>
</comment>
<sequence length="135" mass="15302">MPEPRKPVPVPKKGSMKAMTKVRKNSNRDKYSLKENYSVYVHKVLKQEHPNMGNSSKAAGLMNSLSTSLSTSQTLSHHIPDDPEGCAPTAPQGTDQACHVRRHQGHYQEHQLQVRSKTLVHITFLKIRFLKEIHI</sequence>
<evidence type="ECO:0000256" key="2">
    <source>
        <dbReference type="SAM" id="MobiDB-lite"/>
    </source>
</evidence>
<name>A0A8C8UJM7_PERMB</name>
<keyword evidence="4" id="KW-1185">Reference proteome</keyword>
<proteinExistence type="inferred from homology"/>
<feature type="region of interest" description="Disordered" evidence="2">
    <location>
        <begin position="49"/>
        <end position="98"/>
    </location>
</feature>
<dbReference type="SUPFAM" id="SSF47113">
    <property type="entry name" value="Histone-fold"/>
    <property type="match status" value="1"/>
</dbReference>